<evidence type="ECO:0008006" key="3">
    <source>
        <dbReference type="Google" id="ProtNLM"/>
    </source>
</evidence>
<evidence type="ECO:0000313" key="2">
    <source>
        <dbReference type="Proteomes" id="UP000033101"/>
    </source>
</evidence>
<dbReference type="GeneID" id="24831532"/>
<dbReference type="Proteomes" id="UP000033101">
    <property type="component" value="Chromosome"/>
</dbReference>
<dbReference type="HOGENOM" id="CLU_142658_0_0_2"/>
<dbReference type="KEGG" id="mhor:MSHOH_2272"/>
<dbReference type="PATRIC" id="fig|1434110.4.peg.2901"/>
<protein>
    <recommendedName>
        <fullName evidence="3">Mobile element protein</fullName>
    </recommendedName>
</protein>
<dbReference type="EMBL" id="CP009516">
    <property type="protein sequence ID" value="AKB78755.1"/>
    <property type="molecule type" value="Genomic_DNA"/>
</dbReference>
<sequence>MTRKTDEVMCPNPKCGYYLKAEGKAIIKRGKYKTGHQRYYCKHCNKFFMDTIGTAVYRKHLPKEEIRLIYRLFLEKNGIRSIERITGHHRDTISNLLKDTVKNEKTEEYLINQIGLTAEECEKLWALLEVKRNSSRKSP</sequence>
<dbReference type="RefSeq" id="WP_048139951.1">
    <property type="nucleotide sequence ID" value="NZ_CP009516.1"/>
</dbReference>
<reference evidence="1 2" key="1">
    <citation type="submission" date="2014-07" db="EMBL/GenBank/DDBJ databases">
        <title>Methanogenic archaea and the global carbon cycle.</title>
        <authorList>
            <person name="Henriksen J.R."/>
            <person name="Luke J."/>
            <person name="Reinhart S."/>
            <person name="Benedict M.N."/>
            <person name="Youngblut N.D."/>
            <person name="Metcalf M.E."/>
            <person name="Whitaker R.J."/>
            <person name="Metcalf W.W."/>
        </authorList>
    </citation>
    <scope>NUCLEOTIDE SEQUENCE [LARGE SCALE GENOMIC DNA]</scope>
    <source>
        <strain evidence="1 2">HB-1</strain>
    </source>
</reference>
<dbReference type="OrthoDB" id="86086at2157"/>
<accession>A0A0E3WUF0</accession>
<gene>
    <name evidence="1" type="ORF">MSHOH_2272</name>
</gene>
<evidence type="ECO:0000313" key="1">
    <source>
        <dbReference type="EMBL" id="AKB78755.1"/>
    </source>
</evidence>
<keyword evidence="2" id="KW-1185">Reference proteome</keyword>
<organism evidence="1 2">
    <name type="scientific">Methanosarcina horonobensis HB-1 = JCM 15518</name>
    <dbReference type="NCBI Taxonomy" id="1434110"/>
    <lineage>
        <taxon>Archaea</taxon>
        <taxon>Methanobacteriati</taxon>
        <taxon>Methanobacteriota</taxon>
        <taxon>Stenosarchaea group</taxon>
        <taxon>Methanomicrobia</taxon>
        <taxon>Methanosarcinales</taxon>
        <taxon>Methanosarcinaceae</taxon>
        <taxon>Methanosarcina</taxon>
    </lineage>
</organism>
<name>A0A0E3WUF0_9EURY</name>
<dbReference type="AlphaFoldDB" id="A0A0E3WUF0"/>
<dbReference type="STRING" id="1434110.MSHOH_2272"/>
<proteinExistence type="predicted"/>